<dbReference type="PANTHER" id="PTHR23026:SF123">
    <property type="entry name" value="NAD(P)H NITROREDUCTASE RV3131-RELATED"/>
    <property type="match status" value="1"/>
</dbReference>
<evidence type="ECO:0000313" key="2">
    <source>
        <dbReference type="EMBL" id="SJZ83878.1"/>
    </source>
</evidence>
<dbReference type="STRING" id="225324.SAMN02745126_02510"/>
<dbReference type="GO" id="GO:0016491">
    <property type="term" value="F:oxidoreductase activity"/>
    <property type="evidence" value="ECO:0007669"/>
    <property type="project" value="InterPro"/>
</dbReference>
<keyword evidence="3" id="KW-1185">Reference proteome</keyword>
<protein>
    <submittedName>
        <fullName evidence="2">Cob(II)yrinic acid a,c-diamide reductase</fullName>
    </submittedName>
</protein>
<reference evidence="3" key="1">
    <citation type="submission" date="2017-02" db="EMBL/GenBank/DDBJ databases">
        <authorList>
            <person name="Varghese N."/>
            <person name="Submissions S."/>
        </authorList>
    </citation>
    <scope>NUCLEOTIDE SEQUENCE [LARGE SCALE GENOMIC DNA]</scope>
    <source>
        <strain evidence="3">ATCC 27094</strain>
    </source>
</reference>
<dbReference type="OrthoDB" id="9773807at2"/>
<dbReference type="Gene3D" id="3.40.109.10">
    <property type="entry name" value="NADH Oxidase"/>
    <property type="match status" value="1"/>
</dbReference>
<organism evidence="2 3">
    <name type="scientific">Enhydrobacter aerosaccus</name>
    <dbReference type="NCBI Taxonomy" id="225324"/>
    <lineage>
        <taxon>Bacteria</taxon>
        <taxon>Pseudomonadati</taxon>
        <taxon>Pseudomonadota</taxon>
        <taxon>Alphaproteobacteria</taxon>
        <taxon>Hyphomicrobiales</taxon>
        <taxon>Enhydrobacter</taxon>
    </lineage>
</organism>
<dbReference type="EMBL" id="FUWJ01000002">
    <property type="protein sequence ID" value="SJZ83878.1"/>
    <property type="molecule type" value="Genomic_DNA"/>
</dbReference>
<dbReference type="RefSeq" id="WP_085934185.1">
    <property type="nucleotide sequence ID" value="NZ_FUWJ01000002.1"/>
</dbReference>
<dbReference type="NCBIfam" id="TIGR02476">
    <property type="entry name" value="BluB"/>
    <property type="match status" value="1"/>
</dbReference>
<dbReference type="InterPro" id="IPR000415">
    <property type="entry name" value="Nitroreductase-like"/>
</dbReference>
<dbReference type="Pfam" id="PF00881">
    <property type="entry name" value="Nitroreductase"/>
    <property type="match status" value="1"/>
</dbReference>
<name>A0A1T4NYU4_9HYPH</name>
<evidence type="ECO:0000259" key="1">
    <source>
        <dbReference type="Pfam" id="PF00881"/>
    </source>
</evidence>
<dbReference type="InterPro" id="IPR012825">
    <property type="entry name" value="BluB"/>
</dbReference>
<dbReference type="Proteomes" id="UP000190092">
    <property type="component" value="Unassembled WGS sequence"/>
</dbReference>
<proteinExistence type="predicted"/>
<dbReference type="SUPFAM" id="SSF55469">
    <property type="entry name" value="FMN-dependent nitroreductase-like"/>
    <property type="match status" value="1"/>
</dbReference>
<dbReference type="InterPro" id="IPR029479">
    <property type="entry name" value="Nitroreductase"/>
</dbReference>
<feature type="domain" description="Nitroreductase" evidence="1">
    <location>
        <begin position="27"/>
        <end position="192"/>
    </location>
</feature>
<dbReference type="AlphaFoldDB" id="A0A1T4NYU4"/>
<dbReference type="InterPro" id="IPR050627">
    <property type="entry name" value="Nitroreductase/BluB"/>
</dbReference>
<dbReference type="PANTHER" id="PTHR23026">
    <property type="entry name" value="NADPH NITROREDUCTASE"/>
    <property type="match status" value="1"/>
</dbReference>
<sequence length="220" mass="24869">MTDPKQGPHTHLPFDATFRATFRDLVLWRRDVRRFRTDPVPEKLLDDLIELATHAPSVGFSQPWRFVKVKSTERRRAVWENFAAANAKALENYDGQQRATYAGLKLAGLKEAPIHLAVFSDESSITGSGLGRQTMPETVRYSVVAAIQTLWLAARAEGLGMGWVSILDPAAVTRILDVPSGWTLVAYLDLGWPAEEHLDPELERHHWEARHYTGDLVFER</sequence>
<gene>
    <name evidence="2" type="ORF">SAMN02745126_02510</name>
</gene>
<evidence type="ECO:0000313" key="3">
    <source>
        <dbReference type="Proteomes" id="UP000190092"/>
    </source>
</evidence>
<accession>A0A1T4NYU4</accession>